<dbReference type="CDD" id="cd00761">
    <property type="entry name" value="Glyco_tranf_GTA_type"/>
    <property type="match status" value="1"/>
</dbReference>
<dbReference type="SUPFAM" id="SSF53448">
    <property type="entry name" value="Nucleotide-diphospho-sugar transferases"/>
    <property type="match status" value="1"/>
</dbReference>
<dbReference type="Proteomes" id="UP001596378">
    <property type="component" value="Unassembled WGS sequence"/>
</dbReference>
<dbReference type="InterPro" id="IPR029044">
    <property type="entry name" value="Nucleotide-diphossugar_trans"/>
</dbReference>
<keyword evidence="3" id="KW-1185">Reference proteome</keyword>
<dbReference type="PANTHER" id="PTHR43685">
    <property type="entry name" value="GLYCOSYLTRANSFERASE"/>
    <property type="match status" value="1"/>
</dbReference>
<keyword evidence="2" id="KW-0328">Glycosyltransferase</keyword>
<evidence type="ECO:0000259" key="1">
    <source>
        <dbReference type="Pfam" id="PF00535"/>
    </source>
</evidence>
<dbReference type="PANTHER" id="PTHR43685:SF2">
    <property type="entry name" value="GLYCOSYLTRANSFERASE 2-LIKE DOMAIN-CONTAINING PROTEIN"/>
    <property type="match status" value="1"/>
</dbReference>
<accession>A0ABW2FRX3</accession>
<dbReference type="RefSeq" id="WP_378052065.1">
    <property type="nucleotide sequence ID" value="NZ_JBHMDN010000042.1"/>
</dbReference>
<feature type="domain" description="Glycosyltransferase 2-like" evidence="1">
    <location>
        <begin position="4"/>
        <end position="156"/>
    </location>
</feature>
<reference evidence="3" key="1">
    <citation type="journal article" date="2019" name="Int. J. Syst. Evol. Microbiol.">
        <title>The Global Catalogue of Microorganisms (GCM) 10K type strain sequencing project: providing services to taxonomists for standard genome sequencing and annotation.</title>
        <authorList>
            <consortium name="The Broad Institute Genomics Platform"/>
            <consortium name="The Broad Institute Genome Sequencing Center for Infectious Disease"/>
            <person name="Wu L."/>
            <person name="Ma J."/>
        </authorList>
    </citation>
    <scope>NUCLEOTIDE SEQUENCE [LARGE SCALE GENOMIC DNA]</scope>
    <source>
        <strain evidence="3">KCTC 12907</strain>
    </source>
</reference>
<dbReference type="GO" id="GO:0016757">
    <property type="term" value="F:glycosyltransferase activity"/>
    <property type="evidence" value="ECO:0007669"/>
    <property type="project" value="UniProtKB-KW"/>
</dbReference>
<keyword evidence="2" id="KW-0808">Transferase</keyword>
<dbReference type="Gene3D" id="3.90.550.10">
    <property type="entry name" value="Spore Coat Polysaccharide Biosynthesis Protein SpsA, Chain A"/>
    <property type="match status" value="1"/>
</dbReference>
<evidence type="ECO:0000313" key="2">
    <source>
        <dbReference type="EMBL" id="MFC7153505.1"/>
    </source>
</evidence>
<comment type="caution">
    <text evidence="2">The sequence shown here is derived from an EMBL/GenBank/DDBJ whole genome shotgun (WGS) entry which is preliminary data.</text>
</comment>
<proteinExistence type="predicted"/>
<dbReference type="InterPro" id="IPR001173">
    <property type="entry name" value="Glyco_trans_2-like"/>
</dbReference>
<sequence length="270" mass="31389">MKVSVIVATKDRAEELIRFLESLRIQAFPPDELIVVDGSEAPDDPRLKPVLDSLPWRVVYVRTERKGVTVQRNIGLGALRPSAELIGFFDDDVVLEAGYLRMIVEAFARDKGKRIGGMNGFPLVDGNRRNPRNPVYGLIDVPDLYGCNMVYRAEAVGHLRFDENLALYGWMEDWDFSRRVARDRRLVCCNQAYFYHLQSPKARVNGRKFGYMQIANRNYLYKKHRVFDRREYVFYAGVLLKNLARSYRKTYRERCLGNLRALREIFHEGG</sequence>
<organism evidence="2 3">
    <name type="scientific">Cohnella cellulosilytica</name>
    <dbReference type="NCBI Taxonomy" id="986710"/>
    <lineage>
        <taxon>Bacteria</taxon>
        <taxon>Bacillati</taxon>
        <taxon>Bacillota</taxon>
        <taxon>Bacilli</taxon>
        <taxon>Bacillales</taxon>
        <taxon>Paenibacillaceae</taxon>
        <taxon>Cohnella</taxon>
    </lineage>
</organism>
<gene>
    <name evidence="2" type="ORF">ACFQMJ_33685</name>
</gene>
<dbReference type="EC" id="2.4.-.-" evidence="2"/>
<protein>
    <submittedName>
        <fullName evidence="2">Glycosyltransferase family 2 protein</fullName>
        <ecNumber evidence="2">2.4.-.-</ecNumber>
    </submittedName>
</protein>
<evidence type="ECO:0000313" key="3">
    <source>
        <dbReference type="Proteomes" id="UP001596378"/>
    </source>
</evidence>
<dbReference type="InterPro" id="IPR050834">
    <property type="entry name" value="Glycosyltransf_2"/>
</dbReference>
<dbReference type="Pfam" id="PF00535">
    <property type="entry name" value="Glycos_transf_2"/>
    <property type="match status" value="1"/>
</dbReference>
<name>A0ABW2FRX3_9BACL</name>
<dbReference type="EMBL" id="JBHTAI010000036">
    <property type="protein sequence ID" value="MFC7153505.1"/>
    <property type="molecule type" value="Genomic_DNA"/>
</dbReference>